<dbReference type="PANTHER" id="PTHR32026:SF10">
    <property type="entry name" value="METHYLTRANSFERASE-LIKE PROTEIN 24-RELATED"/>
    <property type="match status" value="1"/>
</dbReference>
<dbReference type="GO" id="GO:0008168">
    <property type="term" value="F:methyltransferase activity"/>
    <property type="evidence" value="ECO:0007669"/>
    <property type="project" value="UniProtKB-KW"/>
</dbReference>
<protein>
    <submittedName>
        <fullName evidence="3">Methyltransferase domain-containing protein</fullName>
    </submittedName>
</protein>
<dbReference type="Proteomes" id="UP001221757">
    <property type="component" value="Unassembled WGS sequence"/>
</dbReference>
<keyword evidence="3" id="KW-0489">Methyltransferase</keyword>
<keyword evidence="1" id="KW-0812">Transmembrane</keyword>
<evidence type="ECO:0000256" key="1">
    <source>
        <dbReference type="SAM" id="Phobius"/>
    </source>
</evidence>
<keyword evidence="4" id="KW-1185">Reference proteome</keyword>
<organism evidence="3 4">
    <name type="scientific">Mycena rosella</name>
    <name type="common">Pink bonnet</name>
    <name type="synonym">Agaricus rosellus</name>
    <dbReference type="NCBI Taxonomy" id="1033263"/>
    <lineage>
        <taxon>Eukaryota</taxon>
        <taxon>Fungi</taxon>
        <taxon>Dikarya</taxon>
        <taxon>Basidiomycota</taxon>
        <taxon>Agaricomycotina</taxon>
        <taxon>Agaricomycetes</taxon>
        <taxon>Agaricomycetidae</taxon>
        <taxon>Agaricales</taxon>
        <taxon>Marasmiineae</taxon>
        <taxon>Mycenaceae</taxon>
        <taxon>Mycena</taxon>
    </lineage>
</organism>
<evidence type="ECO:0000313" key="4">
    <source>
        <dbReference type="Proteomes" id="UP001221757"/>
    </source>
</evidence>
<dbReference type="EMBL" id="JARKIE010000037">
    <property type="protein sequence ID" value="KAJ7695790.1"/>
    <property type="molecule type" value="Genomic_DNA"/>
</dbReference>
<dbReference type="Pfam" id="PF13383">
    <property type="entry name" value="Methyltransf_22"/>
    <property type="match status" value="1"/>
</dbReference>
<keyword evidence="3" id="KW-0808">Transferase</keyword>
<accession>A0AAD7DNW0</accession>
<keyword evidence="1" id="KW-1133">Transmembrane helix</keyword>
<name>A0AAD7DNW0_MYCRO</name>
<dbReference type="InterPro" id="IPR025714">
    <property type="entry name" value="Methyltranfer_dom"/>
</dbReference>
<dbReference type="GO" id="GO:0032259">
    <property type="term" value="P:methylation"/>
    <property type="evidence" value="ECO:0007669"/>
    <property type="project" value="UniProtKB-KW"/>
</dbReference>
<dbReference type="PANTHER" id="PTHR32026">
    <property type="entry name" value="METHYLTRANSFERASE-LIKE PROTEIN 24"/>
    <property type="match status" value="1"/>
</dbReference>
<evidence type="ECO:0000313" key="3">
    <source>
        <dbReference type="EMBL" id="KAJ7695790.1"/>
    </source>
</evidence>
<comment type="caution">
    <text evidence="3">The sequence shown here is derived from an EMBL/GenBank/DDBJ whole genome shotgun (WGS) entry which is preliminary data.</text>
</comment>
<feature type="transmembrane region" description="Helical" evidence="1">
    <location>
        <begin position="14"/>
        <end position="33"/>
    </location>
</feature>
<gene>
    <name evidence="3" type="ORF">B0H17DRAFT_1131384</name>
</gene>
<evidence type="ECO:0000259" key="2">
    <source>
        <dbReference type="Pfam" id="PF13383"/>
    </source>
</evidence>
<proteinExistence type="predicted"/>
<keyword evidence="1" id="KW-0472">Membrane</keyword>
<sequence length="343" mass="38274">MAVLTNYRALLSTYRARIAVGAAILIVWALYAYSTAYQPAPSFTGPALRQLLRQSEEEYQESVRNRAGMIRKYGPTAAEVDSFPSHGEFYTLWDFFPPAYQCPHRVQRLGTMGDGGKYICGIERVAAKPACVVYSFGINSESSFEADIMRRAPSCEVWGYDYSVPAFGPEITTDTHLAPRAHFFPYALGGTDAHTADPPMWTLQGLMRANGHSFIDILKIDIEGSEFATLTAVVDAFASKGALPFGQLQLEIHATPNQEHTPFPVFLKWWERLEHLGLRPFFSEPNLVYINLVRGVPPDLIEYSFINTWGSTSLLRISSTLRLRGLEPSNDSWSILAEDGVYG</sequence>
<reference evidence="3" key="1">
    <citation type="submission" date="2023-03" db="EMBL/GenBank/DDBJ databases">
        <title>Massive genome expansion in bonnet fungi (Mycena s.s.) driven by repeated elements and novel gene families across ecological guilds.</title>
        <authorList>
            <consortium name="Lawrence Berkeley National Laboratory"/>
            <person name="Harder C.B."/>
            <person name="Miyauchi S."/>
            <person name="Viragh M."/>
            <person name="Kuo A."/>
            <person name="Thoen E."/>
            <person name="Andreopoulos B."/>
            <person name="Lu D."/>
            <person name="Skrede I."/>
            <person name="Drula E."/>
            <person name="Henrissat B."/>
            <person name="Morin E."/>
            <person name="Kohler A."/>
            <person name="Barry K."/>
            <person name="LaButti K."/>
            <person name="Morin E."/>
            <person name="Salamov A."/>
            <person name="Lipzen A."/>
            <person name="Mereny Z."/>
            <person name="Hegedus B."/>
            <person name="Baldrian P."/>
            <person name="Stursova M."/>
            <person name="Weitz H."/>
            <person name="Taylor A."/>
            <person name="Grigoriev I.V."/>
            <person name="Nagy L.G."/>
            <person name="Martin F."/>
            <person name="Kauserud H."/>
        </authorList>
    </citation>
    <scope>NUCLEOTIDE SEQUENCE</scope>
    <source>
        <strain evidence="3">CBHHK067</strain>
    </source>
</reference>
<feature type="domain" description="Methyltransferase" evidence="2">
    <location>
        <begin position="93"/>
        <end position="287"/>
    </location>
</feature>
<dbReference type="InterPro" id="IPR026913">
    <property type="entry name" value="METTL24"/>
</dbReference>
<dbReference type="AlphaFoldDB" id="A0AAD7DNW0"/>